<evidence type="ECO:0000313" key="2">
    <source>
        <dbReference type="EMBL" id="QRG07688.1"/>
    </source>
</evidence>
<name>A0A974SKM2_9HYPH</name>
<dbReference type="PANTHER" id="PTHR43130">
    <property type="entry name" value="ARAC-FAMILY TRANSCRIPTIONAL REGULATOR"/>
    <property type="match status" value="1"/>
</dbReference>
<sequence>MPKWPSAPWRSPTPSPPVADAAAAAAAEPLRIVMLAFARMTQLDLTGPFEVFARLPAAKIEIVAKSRRNPVEDAAGLSIVATASYNEIAGCHVLFVPGGPGQLELMEDGPTLDFLRRMAVEARYITSVCTGSLVLGAAGLLKGYRATSHWLSLPQLALLGAEPVEERVVVDRNRFTGAGVSSGIDLALRLATEIAGEDEARRIALAIEYQPAPAFPSRDREDARLVAEVRARTAAFQDKREAAARRAGARLPSEP</sequence>
<dbReference type="CDD" id="cd03139">
    <property type="entry name" value="GATase1_PfpI_2"/>
    <property type="match status" value="1"/>
</dbReference>
<dbReference type="InterPro" id="IPR052158">
    <property type="entry name" value="INH-QAR"/>
</dbReference>
<gene>
    <name evidence="2" type="ORF">EZH22_04670</name>
</gene>
<accession>A0A974SKM2</accession>
<dbReference type="KEGG" id="xdi:EZH22_04670"/>
<reference evidence="2 3" key="1">
    <citation type="submission" date="2020-10" db="EMBL/GenBank/DDBJ databases">
        <title>Degradation of 1,4-Dioxane by Xanthobacter sp. YN2, via a Novel Group-2 Soluble Di-Iron Monooxygenase.</title>
        <authorList>
            <person name="Ma F."/>
            <person name="Wang Y."/>
            <person name="Yang J."/>
            <person name="Guo H."/>
            <person name="Su D."/>
            <person name="Yu L."/>
        </authorList>
    </citation>
    <scope>NUCLEOTIDE SEQUENCE [LARGE SCALE GENOMIC DNA]</scope>
    <source>
        <strain evidence="2 3">YN2</strain>
    </source>
</reference>
<evidence type="ECO:0000313" key="3">
    <source>
        <dbReference type="Proteomes" id="UP000596427"/>
    </source>
</evidence>
<dbReference type="AlphaFoldDB" id="A0A974SKM2"/>
<dbReference type="GO" id="GO:0006355">
    <property type="term" value="P:regulation of DNA-templated transcription"/>
    <property type="evidence" value="ECO:0007669"/>
    <property type="project" value="TreeGrafter"/>
</dbReference>
<dbReference type="Pfam" id="PF01965">
    <property type="entry name" value="DJ-1_PfpI"/>
    <property type="match status" value="1"/>
</dbReference>
<protein>
    <submittedName>
        <fullName evidence="2">DJ-1/PfpI family protein</fullName>
    </submittedName>
</protein>
<organism evidence="2 3">
    <name type="scientific">Xanthobacter dioxanivorans</name>
    <dbReference type="NCBI Taxonomy" id="2528964"/>
    <lineage>
        <taxon>Bacteria</taxon>
        <taxon>Pseudomonadati</taxon>
        <taxon>Pseudomonadota</taxon>
        <taxon>Alphaproteobacteria</taxon>
        <taxon>Hyphomicrobiales</taxon>
        <taxon>Xanthobacteraceae</taxon>
        <taxon>Xanthobacter</taxon>
    </lineage>
</organism>
<proteinExistence type="predicted"/>
<dbReference type="InterPro" id="IPR002818">
    <property type="entry name" value="DJ-1/PfpI"/>
</dbReference>
<dbReference type="Proteomes" id="UP000596427">
    <property type="component" value="Chromosome"/>
</dbReference>
<feature type="domain" description="DJ-1/PfpI" evidence="1">
    <location>
        <begin position="31"/>
        <end position="191"/>
    </location>
</feature>
<keyword evidence="3" id="KW-1185">Reference proteome</keyword>
<dbReference type="Gene3D" id="3.40.50.880">
    <property type="match status" value="1"/>
</dbReference>
<dbReference type="InterPro" id="IPR029062">
    <property type="entry name" value="Class_I_gatase-like"/>
</dbReference>
<evidence type="ECO:0000259" key="1">
    <source>
        <dbReference type="Pfam" id="PF01965"/>
    </source>
</evidence>
<dbReference type="PANTHER" id="PTHR43130:SF2">
    <property type="entry name" value="DJ-1_PFPI DOMAIN-CONTAINING PROTEIN"/>
    <property type="match status" value="1"/>
</dbReference>
<dbReference type="EMBL" id="CP063362">
    <property type="protein sequence ID" value="QRG07688.1"/>
    <property type="molecule type" value="Genomic_DNA"/>
</dbReference>
<dbReference type="SUPFAM" id="SSF52317">
    <property type="entry name" value="Class I glutamine amidotransferase-like"/>
    <property type="match status" value="1"/>
</dbReference>